<dbReference type="RefSeq" id="WP_034815794.1">
    <property type="nucleotide sequence ID" value="NZ_JANIEK010000003.1"/>
</dbReference>
<comment type="caution">
    <text evidence="2">The sequence shown here is derived from an EMBL/GenBank/DDBJ whole genome shotgun (WGS) entry which is preliminary data.</text>
</comment>
<organism evidence="2 3">
    <name type="scientific">Exiguobacterium alkaliphilum</name>
    <dbReference type="NCBI Taxonomy" id="1428684"/>
    <lineage>
        <taxon>Bacteria</taxon>
        <taxon>Bacillati</taxon>
        <taxon>Bacillota</taxon>
        <taxon>Bacilli</taxon>
        <taxon>Bacillales</taxon>
        <taxon>Bacillales Family XII. Incertae Sedis</taxon>
        <taxon>Exiguobacterium</taxon>
    </lineage>
</organism>
<keyword evidence="1" id="KW-0472">Membrane</keyword>
<feature type="transmembrane region" description="Helical" evidence="1">
    <location>
        <begin position="206"/>
        <end position="228"/>
    </location>
</feature>
<keyword evidence="1" id="KW-1133">Transmembrane helix</keyword>
<keyword evidence="3" id="KW-1185">Reference proteome</keyword>
<evidence type="ECO:0000256" key="1">
    <source>
        <dbReference type="SAM" id="Phobius"/>
    </source>
</evidence>
<reference evidence="2 3" key="1">
    <citation type="submission" date="2022-07" db="EMBL/GenBank/DDBJ databases">
        <title>Genomic and pangenome structural analysis of the polyextremophile Exiguobacterium.</title>
        <authorList>
            <person name="Shen L."/>
        </authorList>
    </citation>
    <scope>NUCLEOTIDE SEQUENCE [LARGE SCALE GENOMIC DNA]</scope>
    <source>
        <strain evidence="2 3">12_1</strain>
    </source>
</reference>
<feature type="transmembrane region" description="Helical" evidence="1">
    <location>
        <begin position="68"/>
        <end position="88"/>
    </location>
</feature>
<gene>
    <name evidence="2" type="ORF">NQG31_01520</name>
</gene>
<evidence type="ECO:0000313" key="3">
    <source>
        <dbReference type="Proteomes" id="UP001206821"/>
    </source>
</evidence>
<evidence type="ECO:0000313" key="2">
    <source>
        <dbReference type="EMBL" id="MCT4794201.1"/>
    </source>
</evidence>
<feature type="transmembrane region" description="Helical" evidence="1">
    <location>
        <begin position="177"/>
        <end position="197"/>
    </location>
</feature>
<protein>
    <recommendedName>
        <fullName evidence="4">ABC transporter permease</fullName>
    </recommendedName>
</protein>
<dbReference type="EMBL" id="JANIEK010000003">
    <property type="protein sequence ID" value="MCT4794201.1"/>
    <property type="molecule type" value="Genomic_DNA"/>
</dbReference>
<dbReference type="Proteomes" id="UP001206821">
    <property type="component" value="Unassembled WGS sequence"/>
</dbReference>
<name>A0ABT2KV86_9BACL</name>
<feature type="transmembrane region" description="Helical" evidence="1">
    <location>
        <begin position="240"/>
        <end position="258"/>
    </location>
</feature>
<keyword evidence="1" id="KW-0812">Transmembrane</keyword>
<evidence type="ECO:0008006" key="4">
    <source>
        <dbReference type="Google" id="ProtNLM"/>
    </source>
</evidence>
<feature type="transmembrane region" description="Helical" evidence="1">
    <location>
        <begin position="18"/>
        <end position="38"/>
    </location>
</feature>
<feature type="transmembrane region" description="Helical" evidence="1">
    <location>
        <begin position="109"/>
        <end position="133"/>
    </location>
</feature>
<accession>A0ABT2KV86</accession>
<proteinExistence type="predicted"/>
<sequence>MNLLKLIGWEVERVTKPYLILISLLVVTQFAWLGYFLWSETALYEEIRRTGTPDYVLTFGNYIGGTPFILSIGFAVAAMLLYSFWIWYRDFQGRGTFMMRLLMLPQQRMFVFAAKLATMILMVLGLFSIQWIALKLQYVAFTSWFDSQMIPVRGAFDQIVAYDGTLMIMYPGSVFNFFIHQLLIMLVILFIFAFVLLERSLWQRTIWAPLLSALTIGAVIGFPLLGFLAIENELFMGETLLVFGLILAFWFVGTVWMGRRQLKQKLSV</sequence>